<dbReference type="CDD" id="cd03784">
    <property type="entry name" value="GT1_Gtf-like"/>
    <property type="match status" value="1"/>
</dbReference>
<organism evidence="2 3">
    <name type="scientific">Flaviaesturariibacter flavus</name>
    <dbReference type="NCBI Taxonomy" id="2502780"/>
    <lineage>
        <taxon>Bacteria</taxon>
        <taxon>Pseudomonadati</taxon>
        <taxon>Bacteroidota</taxon>
        <taxon>Chitinophagia</taxon>
        <taxon>Chitinophagales</taxon>
        <taxon>Chitinophagaceae</taxon>
        <taxon>Flaviaestuariibacter</taxon>
    </lineage>
</organism>
<reference evidence="2 3" key="1">
    <citation type="submission" date="2019-03" db="EMBL/GenBank/DDBJ databases">
        <authorList>
            <person name="Kim M.K.M."/>
        </authorList>
    </citation>
    <scope>NUCLEOTIDE SEQUENCE [LARGE SCALE GENOMIC DNA]</scope>
    <source>
        <strain evidence="2 3">17J68-12</strain>
    </source>
</reference>
<dbReference type="Pfam" id="PF06722">
    <property type="entry name" value="EryCIII-like_C"/>
    <property type="match status" value="1"/>
</dbReference>
<dbReference type="InterPro" id="IPR050426">
    <property type="entry name" value="Glycosyltransferase_28"/>
</dbReference>
<dbReference type="Gene3D" id="3.40.50.2000">
    <property type="entry name" value="Glycogen Phosphorylase B"/>
    <property type="match status" value="2"/>
</dbReference>
<dbReference type="InterPro" id="IPR002213">
    <property type="entry name" value="UDP_glucos_trans"/>
</dbReference>
<proteinExistence type="predicted"/>
<feature type="domain" description="Erythromycin biosynthesis protein CIII-like C-terminal" evidence="1">
    <location>
        <begin position="299"/>
        <end position="423"/>
    </location>
</feature>
<accession>A0A4R1BKA3</accession>
<dbReference type="RefSeq" id="WP_131447841.1">
    <property type="nucleotide sequence ID" value="NZ_SJZI01000008.1"/>
</dbReference>
<dbReference type="PANTHER" id="PTHR48050">
    <property type="entry name" value="STEROL 3-BETA-GLUCOSYLTRANSFERASE"/>
    <property type="match status" value="1"/>
</dbReference>
<dbReference type="GO" id="GO:0016758">
    <property type="term" value="F:hexosyltransferase activity"/>
    <property type="evidence" value="ECO:0007669"/>
    <property type="project" value="UniProtKB-ARBA"/>
</dbReference>
<comment type="caution">
    <text evidence="2">The sequence shown here is derived from an EMBL/GenBank/DDBJ whole genome shotgun (WGS) entry which is preliminary data.</text>
</comment>
<keyword evidence="3" id="KW-1185">Reference proteome</keyword>
<evidence type="ECO:0000259" key="1">
    <source>
        <dbReference type="Pfam" id="PF06722"/>
    </source>
</evidence>
<dbReference type="GO" id="GO:0008194">
    <property type="term" value="F:UDP-glycosyltransferase activity"/>
    <property type="evidence" value="ECO:0007669"/>
    <property type="project" value="InterPro"/>
</dbReference>
<name>A0A4R1BKA3_9BACT</name>
<evidence type="ECO:0000313" key="2">
    <source>
        <dbReference type="EMBL" id="TCJ17736.1"/>
    </source>
</evidence>
<dbReference type="GO" id="GO:0017000">
    <property type="term" value="P:antibiotic biosynthetic process"/>
    <property type="evidence" value="ECO:0007669"/>
    <property type="project" value="UniProtKB-ARBA"/>
</dbReference>
<evidence type="ECO:0000313" key="3">
    <source>
        <dbReference type="Proteomes" id="UP000295334"/>
    </source>
</evidence>
<keyword evidence="2" id="KW-0808">Transferase</keyword>
<dbReference type="InterPro" id="IPR010610">
    <property type="entry name" value="EryCIII-like_C"/>
</dbReference>
<dbReference type="SUPFAM" id="SSF53756">
    <property type="entry name" value="UDP-Glycosyltransferase/glycogen phosphorylase"/>
    <property type="match status" value="1"/>
</dbReference>
<dbReference type="PANTHER" id="PTHR48050:SF13">
    <property type="entry name" value="STEROL 3-BETA-GLUCOSYLTRANSFERASE UGT80A2"/>
    <property type="match status" value="1"/>
</dbReference>
<gene>
    <name evidence="2" type="ORF">EPD60_05990</name>
</gene>
<sequence>MQLPKSLQTLKPGTRVLFACVPLDGHFNPLTGLARYLAEQGCDVRWYTSVHYRPKTEALGQQHYPFVKAMDVHGDIDALFPERSRHRSQVAKLVFDLVEVFILRSPEYFEDLKAIHSEFPFEAMVCDIAFGGSLFVTDKMRIPVFAMGILPLTATSRDLPPAGLGMTPSSGFRGRRRQDLLRFVADRVLFARPNRVLRRLLREHRIEASGTNIFDIITRKATRVLQSGVPGFEYKRSDLGSNIRFVGALLPHRKPASAENWYDPRLDRFDTVIVVTQGTVEKDAEKLLVPTLEAFRGSDTLVVCTTGGSQTDALRARFPEENIIIEDFIPFDDIMPYADAYVTNGGYGGTMIAIEHQLPLIAAGLHEGKNEINARVGYFGIGIDLKTEKPKPGAIREAVDRVLHNPGYPARVRRLSGEFGRYPTFSLCAHYMAELLGAGVKESQLPALAQEEER</sequence>
<dbReference type="EMBL" id="SJZI01000008">
    <property type="protein sequence ID" value="TCJ17736.1"/>
    <property type="molecule type" value="Genomic_DNA"/>
</dbReference>
<dbReference type="OrthoDB" id="6620093at2"/>
<dbReference type="AlphaFoldDB" id="A0A4R1BKA3"/>
<protein>
    <submittedName>
        <fullName evidence="2">Glycosyltransferase</fullName>
    </submittedName>
</protein>
<dbReference type="Proteomes" id="UP000295334">
    <property type="component" value="Unassembled WGS sequence"/>
</dbReference>